<dbReference type="Proteomes" id="UP000326198">
    <property type="component" value="Unassembled WGS sequence"/>
</dbReference>
<keyword evidence="1" id="KW-0732">Signal</keyword>
<evidence type="ECO:0000313" key="3">
    <source>
        <dbReference type="Proteomes" id="UP000326198"/>
    </source>
</evidence>
<protein>
    <recommendedName>
        <fullName evidence="4">Cyanovirin-N domain-containing protein</fullName>
    </recommendedName>
</protein>
<dbReference type="OrthoDB" id="3552888at2759"/>
<sequence length="168" mass="18754">MLRGKFRPAWVILAITVCEALAYPNIARDASMVLDSPNFPAPALEGTAAPGKRAFESLKCDFSHGLAYIDPTAVNIDHLRDEKDAYCLARAGNCARLSYLNDSSIWFCNYNLDHISTKCENLIKPAQTVYQSCQIASQYTYGYLRSKIWNGTESEVDYYLLIGPELLA</sequence>
<gene>
    <name evidence="2" type="ORF">BDV26DRAFT_298939</name>
</gene>
<feature type="chain" id="PRO_5024812425" description="Cyanovirin-N domain-containing protein" evidence="1">
    <location>
        <begin position="23"/>
        <end position="168"/>
    </location>
</feature>
<reference evidence="2 3" key="1">
    <citation type="submission" date="2019-04" db="EMBL/GenBank/DDBJ databases">
        <title>Friends and foes A comparative genomics studyof 23 Aspergillus species from section Flavi.</title>
        <authorList>
            <consortium name="DOE Joint Genome Institute"/>
            <person name="Kjaerbolling I."/>
            <person name="Vesth T."/>
            <person name="Frisvad J.C."/>
            <person name="Nybo J.L."/>
            <person name="Theobald S."/>
            <person name="Kildgaard S."/>
            <person name="Isbrandt T."/>
            <person name="Kuo A."/>
            <person name="Sato A."/>
            <person name="Lyhne E.K."/>
            <person name="Kogle M.E."/>
            <person name="Wiebenga A."/>
            <person name="Kun R.S."/>
            <person name="Lubbers R.J."/>
            <person name="Makela M.R."/>
            <person name="Barry K."/>
            <person name="Chovatia M."/>
            <person name="Clum A."/>
            <person name="Daum C."/>
            <person name="Haridas S."/>
            <person name="He G."/>
            <person name="LaButti K."/>
            <person name="Lipzen A."/>
            <person name="Mondo S."/>
            <person name="Riley R."/>
            <person name="Salamov A."/>
            <person name="Simmons B.A."/>
            <person name="Magnuson J.K."/>
            <person name="Henrissat B."/>
            <person name="Mortensen U.H."/>
            <person name="Larsen T.O."/>
            <person name="Devries R.P."/>
            <person name="Grigoriev I.V."/>
            <person name="Machida M."/>
            <person name="Baker S.E."/>
            <person name="Andersen M.R."/>
        </authorList>
    </citation>
    <scope>NUCLEOTIDE SEQUENCE [LARGE SCALE GENOMIC DNA]</scope>
    <source>
        <strain evidence="2 3">IBT 29228</strain>
    </source>
</reference>
<evidence type="ECO:0008006" key="4">
    <source>
        <dbReference type="Google" id="ProtNLM"/>
    </source>
</evidence>
<feature type="signal peptide" evidence="1">
    <location>
        <begin position="1"/>
        <end position="22"/>
    </location>
</feature>
<keyword evidence="3" id="KW-1185">Reference proteome</keyword>
<accession>A0A5N7AN62</accession>
<evidence type="ECO:0000313" key="2">
    <source>
        <dbReference type="EMBL" id="KAE8371275.1"/>
    </source>
</evidence>
<evidence type="ECO:0000256" key="1">
    <source>
        <dbReference type="SAM" id="SignalP"/>
    </source>
</evidence>
<dbReference type="EMBL" id="ML736444">
    <property type="protein sequence ID" value="KAE8371275.1"/>
    <property type="molecule type" value="Genomic_DNA"/>
</dbReference>
<dbReference type="AlphaFoldDB" id="A0A5N7AN62"/>
<name>A0A5N7AN62_9EURO</name>
<organism evidence="2 3">
    <name type="scientific">Aspergillus bertholletiae</name>
    <dbReference type="NCBI Taxonomy" id="1226010"/>
    <lineage>
        <taxon>Eukaryota</taxon>
        <taxon>Fungi</taxon>
        <taxon>Dikarya</taxon>
        <taxon>Ascomycota</taxon>
        <taxon>Pezizomycotina</taxon>
        <taxon>Eurotiomycetes</taxon>
        <taxon>Eurotiomycetidae</taxon>
        <taxon>Eurotiales</taxon>
        <taxon>Aspergillaceae</taxon>
        <taxon>Aspergillus</taxon>
        <taxon>Aspergillus subgen. Circumdati</taxon>
    </lineage>
</organism>
<proteinExistence type="predicted"/>